<proteinExistence type="inferred from homology"/>
<reference evidence="5 6" key="1">
    <citation type="journal article" date="2022" name="IScience">
        <title>An ultrasensitive nanofiber-based assay for enzymatic hydrolysis and deep-sea microbial degradation of cellulose.</title>
        <authorList>
            <person name="Tsudome M."/>
            <person name="Tachioka M."/>
            <person name="Miyazaki M."/>
            <person name="Uchimura K."/>
            <person name="Tsuda M."/>
            <person name="Takaki Y."/>
            <person name="Deguchi S."/>
        </authorList>
    </citation>
    <scope>NUCLEOTIDE SEQUENCE [LARGE SCALE GENOMIC DNA]</scope>
    <source>
        <strain evidence="5 6">GE09</strain>
    </source>
</reference>
<dbReference type="KEGG" id="marq:MARGE09_P1034"/>
<gene>
    <name evidence="5" type="ORF">MARGE09_P1034</name>
</gene>
<dbReference type="EC" id="2.7.1.4" evidence="5"/>
<dbReference type="Gene3D" id="3.30.1110.10">
    <property type="match status" value="1"/>
</dbReference>
<dbReference type="Gene3D" id="3.40.1190.20">
    <property type="match status" value="1"/>
</dbReference>
<comment type="similarity">
    <text evidence="1">Belongs to the carbohydrate kinase PfkB family.</text>
</comment>
<organism evidence="5 6">
    <name type="scientific">Marinagarivorans cellulosilyticus</name>
    <dbReference type="NCBI Taxonomy" id="2721545"/>
    <lineage>
        <taxon>Bacteria</taxon>
        <taxon>Pseudomonadati</taxon>
        <taxon>Pseudomonadota</taxon>
        <taxon>Gammaproteobacteria</taxon>
        <taxon>Cellvibrionales</taxon>
        <taxon>Cellvibrionaceae</taxon>
        <taxon>Marinagarivorans</taxon>
    </lineage>
</organism>
<dbReference type="CDD" id="cd01168">
    <property type="entry name" value="adenosine_kinase"/>
    <property type="match status" value="1"/>
</dbReference>
<dbReference type="InterPro" id="IPR002173">
    <property type="entry name" value="Carboh/pur_kinase_PfkB_CS"/>
</dbReference>
<dbReference type="EMBL" id="AP023086">
    <property type="protein sequence ID" value="BCD96834.1"/>
    <property type="molecule type" value="Genomic_DNA"/>
</dbReference>
<dbReference type="RefSeq" id="WP_236986317.1">
    <property type="nucleotide sequence ID" value="NZ_AP023086.1"/>
</dbReference>
<accession>A0AAN1WFU8</accession>
<dbReference type="SUPFAM" id="SSF53613">
    <property type="entry name" value="Ribokinase-like"/>
    <property type="match status" value="1"/>
</dbReference>
<dbReference type="PANTHER" id="PTHR43320:SF3">
    <property type="entry name" value="CARBOHYDRATE KINASE PFKB DOMAIN-CONTAINING PROTEIN"/>
    <property type="match status" value="1"/>
</dbReference>
<dbReference type="Pfam" id="PF00294">
    <property type="entry name" value="PfkB"/>
    <property type="match status" value="1"/>
</dbReference>
<dbReference type="InterPro" id="IPR052700">
    <property type="entry name" value="Carb_kinase_PfkB-like"/>
</dbReference>
<evidence type="ECO:0000256" key="3">
    <source>
        <dbReference type="ARBA" id="ARBA00022777"/>
    </source>
</evidence>
<dbReference type="PROSITE" id="PS00584">
    <property type="entry name" value="PFKB_KINASES_2"/>
    <property type="match status" value="1"/>
</dbReference>
<keyword evidence="6" id="KW-1185">Reference proteome</keyword>
<dbReference type="PANTHER" id="PTHR43320">
    <property type="entry name" value="SUGAR KINASE"/>
    <property type="match status" value="1"/>
</dbReference>
<keyword evidence="3" id="KW-0418">Kinase</keyword>
<evidence type="ECO:0000259" key="4">
    <source>
        <dbReference type="Pfam" id="PF00294"/>
    </source>
</evidence>
<evidence type="ECO:0000313" key="5">
    <source>
        <dbReference type="EMBL" id="BCD96834.1"/>
    </source>
</evidence>
<evidence type="ECO:0000313" key="6">
    <source>
        <dbReference type="Proteomes" id="UP001320119"/>
    </source>
</evidence>
<sequence length="330" mass="35246">MNNYGIYAIGAALVDTEIQVVDSDLQALNIDKGVMTLVDEKRQQHLLEHLHDKLVASELACGGSAANSVIAAQHFGSQTFFSCQVATDKHGKFYADDLIRTGVSTQARDHAKDGTTGKCLVMITPDAERTMNTHLGISETLSVDNIDEPALQASKFVYIEGYLVTSATGKPAAIKTRELAKAAGAQIAISLSDPAIVEYFRDGLLEIIGSGVDIIFCNEGEALNFTQAPTIEAAVEVLKSYCKSFVITRGAEPTWVFDGEALHQVHAQPVKAVDTNGAGDMFAGAFLAALDQGKTYMDAAAFANRAAAVVVSQFGPRLREGQYAELKNAL</sequence>
<evidence type="ECO:0000256" key="1">
    <source>
        <dbReference type="ARBA" id="ARBA00010688"/>
    </source>
</evidence>
<name>A0AAN1WFU8_9GAMM</name>
<feature type="domain" description="Carbohydrate kinase PfkB" evidence="4">
    <location>
        <begin position="56"/>
        <end position="317"/>
    </location>
</feature>
<dbReference type="Proteomes" id="UP001320119">
    <property type="component" value="Chromosome"/>
</dbReference>
<dbReference type="InterPro" id="IPR029056">
    <property type="entry name" value="Ribokinase-like"/>
</dbReference>
<keyword evidence="2 5" id="KW-0808">Transferase</keyword>
<dbReference type="InterPro" id="IPR011611">
    <property type="entry name" value="PfkB_dom"/>
</dbReference>
<evidence type="ECO:0000256" key="2">
    <source>
        <dbReference type="ARBA" id="ARBA00022679"/>
    </source>
</evidence>
<dbReference type="AlphaFoldDB" id="A0AAN1WFU8"/>
<dbReference type="GO" id="GO:0008865">
    <property type="term" value="F:fructokinase activity"/>
    <property type="evidence" value="ECO:0007669"/>
    <property type="project" value="UniProtKB-EC"/>
</dbReference>
<protein>
    <submittedName>
        <fullName evidence="5">Fructokinase</fullName>
        <ecNumber evidence="5">2.7.1.4</ecNumber>
    </submittedName>
</protein>